<evidence type="ECO:0000256" key="1">
    <source>
        <dbReference type="SAM" id="MobiDB-lite"/>
    </source>
</evidence>
<proteinExistence type="predicted"/>
<name>A0ABQ4S4V6_9HYPH</name>
<feature type="region of interest" description="Disordered" evidence="1">
    <location>
        <begin position="1"/>
        <end position="24"/>
    </location>
</feature>
<evidence type="ECO:0008006" key="4">
    <source>
        <dbReference type="Google" id="ProtNLM"/>
    </source>
</evidence>
<accession>A0ABQ4S4V6</accession>
<sequence>MVKRHKGRSARPTTVDSTADIPPVIREEIVPAEAAIGLPADTAEDSAISTREALLESVSPDALQADPAATNPVAIDLDEPPATEVPGPQPASDVDAPVPVFQPASPKLSASPVPTLPMRGSALDAMSELTEVNATLVAFLQGEGQATISHFRALAAAKTPADAIRLQVGEMQRAADASLTCFSVLARRATRLAEAFRPR</sequence>
<organism evidence="2 3">
    <name type="scientific">Methylobacterium iners</name>
    <dbReference type="NCBI Taxonomy" id="418707"/>
    <lineage>
        <taxon>Bacteria</taxon>
        <taxon>Pseudomonadati</taxon>
        <taxon>Pseudomonadota</taxon>
        <taxon>Alphaproteobacteria</taxon>
        <taxon>Hyphomicrobiales</taxon>
        <taxon>Methylobacteriaceae</taxon>
        <taxon>Methylobacterium</taxon>
    </lineage>
</organism>
<gene>
    <name evidence="2" type="ORF">OCOJLMKI_4017</name>
</gene>
<dbReference type="EMBL" id="BPQP01000069">
    <property type="protein sequence ID" value="GJD96792.1"/>
    <property type="molecule type" value="Genomic_DNA"/>
</dbReference>
<reference evidence="2" key="1">
    <citation type="journal article" date="2021" name="Front. Microbiol.">
        <title>Comprehensive Comparative Genomics and Phenotyping of Methylobacterium Species.</title>
        <authorList>
            <person name="Alessa O."/>
            <person name="Ogura Y."/>
            <person name="Fujitani Y."/>
            <person name="Takami H."/>
            <person name="Hayashi T."/>
            <person name="Sahin N."/>
            <person name="Tani A."/>
        </authorList>
    </citation>
    <scope>NUCLEOTIDE SEQUENCE</scope>
    <source>
        <strain evidence="2">DSM 19015</strain>
    </source>
</reference>
<feature type="region of interest" description="Disordered" evidence="1">
    <location>
        <begin position="37"/>
        <end position="93"/>
    </location>
</feature>
<dbReference type="Proteomes" id="UP001055125">
    <property type="component" value="Unassembled WGS sequence"/>
</dbReference>
<reference evidence="2" key="2">
    <citation type="submission" date="2021-08" db="EMBL/GenBank/DDBJ databases">
        <authorList>
            <person name="Tani A."/>
            <person name="Ola A."/>
            <person name="Ogura Y."/>
            <person name="Katsura K."/>
            <person name="Hayashi T."/>
        </authorList>
    </citation>
    <scope>NUCLEOTIDE SEQUENCE</scope>
    <source>
        <strain evidence="2">DSM 19015</strain>
    </source>
</reference>
<evidence type="ECO:0000313" key="3">
    <source>
        <dbReference type="Proteomes" id="UP001055125"/>
    </source>
</evidence>
<comment type="caution">
    <text evidence="2">The sequence shown here is derived from an EMBL/GenBank/DDBJ whole genome shotgun (WGS) entry which is preliminary data.</text>
</comment>
<evidence type="ECO:0000313" key="2">
    <source>
        <dbReference type="EMBL" id="GJD96792.1"/>
    </source>
</evidence>
<keyword evidence="3" id="KW-1185">Reference proteome</keyword>
<protein>
    <recommendedName>
        <fullName evidence="4">Phasin domain-containing protein</fullName>
    </recommendedName>
</protein>